<comment type="caution">
    <text evidence="1">The sequence shown here is derived from an EMBL/GenBank/DDBJ whole genome shotgun (WGS) entry which is preliminary data.</text>
</comment>
<evidence type="ECO:0008006" key="3">
    <source>
        <dbReference type="Google" id="ProtNLM"/>
    </source>
</evidence>
<gene>
    <name evidence="1" type="ORF">BSTOLATCC_MIC30638</name>
</gene>
<accession>A0AAU9JFC0</accession>
<name>A0AAU9JFC0_9CILI</name>
<evidence type="ECO:0000313" key="1">
    <source>
        <dbReference type="EMBL" id="CAG9322264.1"/>
    </source>
</evidence>
<sequence>MEHNYEQLGENLGKAISQGEIENAVKLIHELVELDASYTLILEPKNAAPEEKPREREPIVPNNHEIPKQNEQIFNSLLEMGVDREKAYTISQQCSSMDEAVQRAFD</sequence>
<keyword evidence="2" id="KW-1185">Reference proteome</keyword>
<proteinExistence type="predicted"/>
<dbReference type="EMBL" id="CAJZBQ010000030">
    <property type="protein sequence ID" value="CAG9322264.1"/>
    <property type="molecule type" value="Genomic_DNA"/>
</dbReference>
<dbReference type="AlphaFoldDB" id="A0AAU9JFC0"/>
<reference evidence="1" key="1">
    <citation type="submission" date="2021-09" db="EMBL/GenBank/DDBJ databases">
        <authorList>
            <consortium name="AG Swart"/>
            <person name="Singh M."/>
            <person name="Singh A."/>
            <person name="Seah K."/>
            <person name="Emmerich C."/>
        </authorList>
    </citation>
    <scope>NUCLEOTIDE SEQUENCE</scope>
    <source>
        <strain evidence="1">ATCC30299</strain>
    </source>
</reference>
<organism evidence="1 2">
    <name type="scientific">Blepharisma stoltei</name>
    <dbReference type="NCBI Taxonomy" id="1481888"/>
    <lineage>
        <taxon>Eukaryota</taxon>
        <taxon>Sar</taxon>
        <taxon>Alveolata</taxon>
        <taxon>Ciliophora</taxon>
        <taxon>Postciliodesmatophora</taxon>
        <taxon>Heterotrichea</taxon>
        <taxon>Heterotrichida</taxon>
        <taxon>Blepharismidae</taxon>
        <taxon>Blepharisma</taxon>
    </lineage>
</organism>
<evidence type="ECO:0000313" key="2">
    <source>
        <dbReference type="Proteomes" id="UP001162131"/>
    </source>
</evidence>
<dbReference type="Proteomes" id="UP001162131">
    <property type="component" value="Unassembled WGS sequence"/>
</dbReference>
<protein>
    <recommendedName>
        <fullName evidence="3">UBA domain-containing protein</fullName>
    </recommendedName>
</protein>